<organism evidence="2 3">
    <name type="scientific">Mucilaginibacter gracilis</name>
    <dbReference type="NCBI Taxonomy" id="423350"/>
    <lineage>
        <taxon>Bacteria</taxon>
        <taxon>Pseudomonadati</taxon>
        <taxon>Bacteroidota</taxon>
        <taxon>Sphingobacteriia</taxon>
        <taxon>Sphingobacteriales</taxon>
        <taxon>Sphingobacteriaceae</taxon>
        <taxon>Mucilaginibacter</taxon>
    </lineage>
</organism>
<dbReference type="Proteomes" id="UP000268007">
    <property type="component" value="Unassembled WGS sequence"/>
</dbReference>
<protein>
    <recommendedName>
        <fullName evidence="1">SprT-like domain-containing protein</fullName>
    </recommendedName>
</protein>
<gene>
    <name evidence="2" type="ORF">BDD43_5912</name>
</gene>
<reference evidence="2 3" key="1">
    <citation type="submission" date="2018-10" db="EMBL/GenBank/DDBJ databases">
        <title>Genomic Encyclopedia of Archaeal and Bacterial Type Strains, Phase II (KMG-II): from individual species to whole genera.</title>
        <authorList>
            <person name="Goeker M."/>
        </authorList>
    </citation>
    <scope>NUCLEOTIDE SEQUENCE [LARGE SCALE GENOMIC DNA]</scope>
    <source>
        <strain evidence="2 3">DSM 18602</strain>
    </source>
</reference>
<evidence type="ECO:0000313" key="2">
    <source>
        <dbReference type="EMBL" id="RKR85641.1"/>
    </source>
</evidence>
<proteinExistence type="predicted"/>
<sequence length="235" mass="27076">MSSHTTATSSNKFTSPLFATSSKTPIFEVEVKLDKVEVLAQYLPPDAAPLISRWIDYFVCEFKVSRNRGSKFGDYRHPYGGKGHRISVNYDLNPYAFLVTTVHEFAHLHTWNEHKHKAKPHGTEWKANFKRMMQPFFEKDIFPADVKQAITSYLNNPAASSCSDLNLYRALRQYDAHKAAVVTVEKLPAKAVFKLKDGRVFRLEERLRKRYRCVEISTKRLYLFSPVAEVELVEG</sequence>
<comment type="caution">
    <text evidence="2">The sequence shown here is derived from an EMBL/GenBank/DDBJ whole genome shotgun (WGS) entry which is preliminary data.</text>
</comment>
<name>A0A495JAA3_9SPHI</name>
<dbReference type="InterPro" id="IPR006640">
    <property type="entry name" value="SprT-like_domain"/>
</dbReference>
<keyword evidence="3" id="KW-1185">Reference proteome</keyword>
<dbReference type="GO" id="GO:0006950">
    <property type="term" value="P:response to stress"/>
    <property type="evidence" value="ECO:0007669"/>
    <property type="project" value="UniProtKB-ARBA"/>
</dbReference>
<dbReference type="AlphaFoldDB" id="A0A495JAA3"/>
<dbReference type="Pfam" id="PF10263">
    <property type="entry name" value="SprT-like"/>
    <property type="match status" value="1"/>
</dbReference>
<evidence type="ECO:0000259" key="1">
    <source>
        <dbReference type="Pfam" id="PF10263"/>
    </source>
</evidence>
<dbReference type="EMBL" id="RBKU01000001">
    <property type="protein sequence ID" value="RKR85641.1"/>
    <property type="molecule type" value="Genomic_DNA"/>
</dbReference>
<accession>A0A495JAA3</accession>
<feature type="domain" description="SprT-like" evidence="1">
    <location>
        <begin position="69"/>
        <end position="136"/>
    </location>
</feature>
<evidence type="ECO:0000313" key="3">
    <source>
        <dbReference type="Proteomes" id="UP000268007"/>
    </source>
</evidence>